<comment type="subcellular location">
    <subcellularLocation>
        <location evidence="7 8">Cytoplasm</location>
    </subcellularLocation>
</comment>
<protein>
    <recommendedName>
        <fullName evidence="7">UDP-N-acetylmuramoyl-L-alanyl-D-glutamate--2,6-diaminopimelate ligase</fullName>
        <ecNumber evidence="7">6.3.2.13</ecNumber>
    </recommendedName>
    <alternativeName>
        <fullName evidence="7">Meso-A2pm-adding enzyme</fullName>
    </alternativeName>
    <alternativeName>
        <fullName evidence="7">Meso-diaminopimelate-adding enzyme</fullName>
    </alternativeName>
    <alternativeName>
        <fullName evidence="7">UDP-MurNAc-L-Ala-D-Glu:meso-diaminopimelate ligase</fullName>
    </alternativeName>
    <alternativeName>
        <fullName evidence="7">UDP-MurNAc-tripeptide synthetase</fullName>
    </alternativeName>
    <alternativeName>
        <fullName evidence="7">UDP-N-acetylmuramyl-tripeptide synthetase</fullName>
    </alternativeName>
</protein>
<dbReference type="AlphaFoldDB" id="A0A937ALM6"/>
<name>A0A937ALM6_9HYPH</name>
<feature type="binding site" evidence="7">
    <location>
        <position position="466"/>
    </location>
    <ligand>
        <name>meso-2,6-diaminopimelate</name>
        <dbReference type="ChEBI" id="CHEBI:57791"/>
    </ligand>
</feature>
<evidence type="ECO:0000313" key="12">
    <source>
        <dbReference type="EMBL" id="MBL0849032.1"/>
    </source>
</evidence>
<dbReference type="InterPro" id="IPR005761">
    <property type="entry name" value="UDP-N-AcMur-Glu-dNH2Pim_ligase"/>
</dbReference>
<accession>A0A937ALM6</accession>
<evidence type="ECO:0000256" key="2">
    <source>
        <dbReference type="ARBA" id="ARBA00022618"/>
    </source>
</evidence>
<feature type="domain" description="Mur ligase N-terminal catalytic" evidence="9">
    <location>
        <begin position="30"/>
        <end position="107"/>
    </location>
</feature>
<evidence type="ECO:0000256" key="8">
    <source>
        <dbReference type="RuleBase" id="RU004135"/>
    </source>
</evidence>
<evidence type="ECO:0000256" key="6">
    <source>
        <dbReference type="ARBA" id="ARBA00023316"/>
    </source>
</evidence>
<evidence type="ECO:0000256" key="3">
    <source>
        <dbReference type="ARBA" id="ARBA00022960"/>
    </source>
</evidence>
<dbReference type="Proteomes" id="UP000736856">
    <property type="component" value="Unassembled WGS sequence"/>
</dbReference>
<comment type="caution">
    <text evidence="12">The sequence shown here is derived from an EMBL/GenBank/DDBJ whole genome shotgun (WGS) entry which is preliminary data.</text>
</comment>
<feature type="binding site" evidence="7">
    <location>
        <position position="37"/>
    </location>
    <ligand>
        <name>UDP-N-acetyl-alpha-D-muramoyl-L-alanyl-D-glutamate</name>
        <dbReference type="ChEBI" id="CHEBI:83900"/>
    </ligand>
</feature>
<dbReference type="GO" id="GO:0008765">
    <property type="term" value="F:UDP-N-acetylmuramoylalanyl-D-glutamate-2,6-diaminopimelate ligase activity"/>
    <property type="evidence" value="ECO:0007669"/>
    <property type="project" value="UniProtKB-UniRule"/>
</dbReference>
<keyword evidence="5 7" id="KW-0131">Cell cycle</keyword>
<keyword evidence="4 7" id="KW-0573">Peptidoglycan synthesis</keyword>
<dbReference type="PANTHER" id="PTHR23135:SF4">
    <property type="entry name" value="UDP-N-ACETYLMURAMOYL-L-ALANYL-D-GLUTAMATE--2,6-DIAMINOPIMELATE LIGASE MURE HOMOLOG, CHLOROPLASTIC"/>
    <property type="match status" value="1"/>
</dbReference>
<dbReference type="InterPro" id="IPR013221">
    <property type="entry name" value="Mur_ligase_cen"/>
</dbReference>
<dbReference type="PANTHER" id="PTHR23135">
    <property type="entry name" value="MUR LIGASE FAMILY MEMBER"/>
    <property type="match status" value="1"/>
</dbReference>
<dbReference type="InterPro" id="IPR036615">
    <property type="entry name" value="Mur_ligase_C_dom_sf"/>
</dbReference>
<evidence type="ECO:0000259" key="10">
    <source>
        <dbReference type="Pfam" id="PF02875"/>
    </source>
</evidence>
<keyword evidence="7" id="KW-0547">Nucleotide-binding</keyword>
<feature type="binding site" evidence="7">
    <location>
        <begin position="163"/>
        <end position="164"/>
    </location>
    <ligand>
        <name>UDP-N-acetyl-alpha-D-muramoyl-L-alanyl-D-glutamate</name>
        <dbReference type="ChEBI" id="CHEBI:83900"/>
    </ligand>
</feature>
<feature type="binding site" evidence="7">
    <location>
        <begin position="121"/>
        <end position="127"/>
    </location>
    <ligand>
        <name>ATP</name>
        <dbReference type="ChEBI" id="CHEBI:30616"/>
    </ligand>
</feature>
<keyword evidence="7" id="KW-0963">Cytoplasm</keyword>
<dbReference type="Gene3D" id="3.90.190.20">
    <property type="entry name" value="Mur ligase, C-terminal domain"/>
    <property type="match status" value="1"/>
</dbReference>
<organism evidence="12 13">
    <name type="scientific">Candidatus Liberibacter ctenarytainae</name>
    <dbReference type="NCBI Taxonomy" id="2020335"/>
    <lineage>
        <taxon>Bacteria</taxon>
        <taxon>Pseudomonadati</taxon>
        <taxon>Pseudomonadota</taxon>
        <taxon>Alphaproteobacteria</taxon>
        <taxon>Hyphomicrobiales</taxon>
        <taxon>Rhizobiaceae</taxon>
        <taxon>Liberibacter</taxon>
    </lineage>
</organism>
<dbReference type="EC" id="6.3.2.13" evidence="7"/>
<dbReference type="EMBL" id="SEOL01000004">
    <property type="protein sequence ID" value="MBL0849032.1"/>
    <property type="molecule type" value="Genomic_DNA"/>
</dbReference>
<dbReference type="HAMAP" id="MF_00208">
    <property type="entry name" value="MurE"/>
    <property type="match status" value="1"/>
</dbReference>
<feature type="binding site" evidence="7">
    <location>
        <position position="470"/>
    </location>
    <ligand>
        <name>meso-2,6-diaminopimelate</name>
        <dbReference type="ChEBI" id="CHEBI:57791"/>
    </ligand>
</feature>
<feature type="binding site" evidence="7">
    <location>
        <position position="394"/>
    </location>
    <ligand>
        <name>meso-2,6-diaminopimelate</name>
        <dbReference type="ChEBI" id="CHEBI:57791"/>
    </ligand>
</feature>
<evidence type="ECO:0000256" key="5">
    <source>
        <dbReference type="ARBA" id="ARBA00023306"/>
    </source>
</evidence>
<keyword evidence="6 7" id="KW-0961">Cell wall biogenesis/degradation</keyword>
<feature type="binding site" evidence="7">
    <location>
        <position position="190"/>
    </location>
    <ligand>
        <name>UDP-N-acetyl-alpha-D-muramoyl-L-alanyl-D-glutamate</name>
        <dbReference type="ChEBI" id="CHEBI:83900"/>
    </ligand>
</feature>
<dbReference type="GO" id="GO:0008360">
    <property type="term" value="P:regulation of cell shape"/>
    <property type="evidence" value="ECO:0007669"/>
    <property type="project" value="UniProtKB-KW"/>
</dbReference>
<dbReference type="NCBIfam" id="TIGR01085">
    <property type="entry name" value="murE"/>
    <property type="match status" value="1"/>
</dbReference>
<keyword evidence="3 7" id="KW-0133">Cell shape</keyword>
<evidence type="ECO:0000313" key="13">
    <source>
        <dbReference type="Proteomes" id="UP000736856"/>
    </source>
</evidence>
<keyword evidence="2 7" id="KW-0132">Cell division</keyword>
<comment type="pathway">
    <text evidence="7 8">Cell wall biogenesis; peptidoglycan biosynthesis.</text>
</comment>
<dbReference type="InterPro" id="IPR035911">
    <property type="entry name" value="MurE/MurF_N"/>
</dbReference>
<proteinExistence type="inferred from homology"/>
<feature type="binding site" evidence="7">
    <location>
        <position position="196"/>
    </location>
    <ligand>
        <name>UDP-N-acetyl-alpha-D-muramoyl-L-alanyl-D-glutamate</name>
        <dbReference type="ChEBI" id="CHEBI:83900"/>
    </ligand>
</feature>
<dbReference type="Pfam" id="PF08245">
    <property type="entry name" value="Mur_ligase_M"/>
    <property type="match status" value="1"/>
</dbReference>
<comment type="similarity">
    <text evidence="1 7">Belongs to the MurCDEF family. MurE subfamily.</text>
</comment>
<dbReference type="SUPFAM" id="SSF53623">
    <property type="entry name" value="MurD-like peptide ligases, catalytic domain"/>
    <property type="match status" value="1"/>
</dbReference>
<evidence type="ECO:0000259" key="11">
    <source>
        <dbReference type="Pfam" id="PF08245"/>
    </source>
</evidence>
<feature type="binding site" evidence="7">
    <location>
        <begin position="418"/>
        <end position="421"/>
    </location>
    <ligand>
        <name>meso-2,6-diaminopimelate</name>
        <dbReference type="ChEBI" id="CHEBI:57791"/>
    </ligand>
</feature>
<dbReference type="InterPro" id="IPR036565">
    <property type="entry name" value="Mur-like_cat_sf"/>
</dbReference>
<comment type="catalytic activity">
    <reaction evidence="7">
        <text>UDP-N-acetyl-alpha-D-muramoyl-L-alanyl-D-glutamate + meso-2,6-diaminopimelate + ATP = UDP-N-acetyl-alpha-D-muramoyl-L-alanyl-gamma-D-glutamyl-meso-2,6-diaminopimelate + ADP + phosphate + H(+)</text>
        <dbReference type="Rhea" id="RHEA:23676"/>
        <dbReference type="ChEBI" id="CHEBI:15378"/>
        <dbReference type="ChEBI" id="CHEBI:30616"/>
        <dbReference type="ChEBI" id="CHEBI:43474"/>
        <dbReference type="ChEBI" id="CHEBI:57791"/>
        <dbReference type="ChEBI" id="CHEBI:83900"/>
        <dbReference type="ChEBI" id="CHEBI:83905"/>
        <dbReference type="ChEBI" id="CHEBI:456216"/>
        <dbReference type="EC" id="6.3.2.13"/>
    </reaction>
</comment>
<feature type="domain" description="Mur ligase C-terminal" evidence="10">
    <location>
        <begin position="344"/>
        <end position="468"/>
    </location>
</feature>
<feature type="domain" description="Mur ligase central" evidence="11">
    <location>
        <begin position="119"/>
        <end position="321"/>
    </location>
</feature>
<dbReference type="InterPro" id="IPR004101">
    <property type="entry name" value="Mur_ligase_C"/>
</dbReference>
<keyword evidence="7 12" id="KW-0436">Ligase</keyword>
<evidence type="ECO:0000256" key="7">
    <source>
        <dbReference type="HAMAP-Rule" id="MF_00208"/>
    </source>
</evidence>
<dbReference type="NCBIfam" id="NF001124">
    <property type="entry name" value="PRK00139.1-2"/>
    <property type="match status" value="1"/>
</dbReference>
<sequence>MKLKDVIFHDYPQLMNQLLKFPIEWSECDISGVSSNSCFIQPGWMFVAIKGNKADGHHFISEAFKHGAVAIVISSAHSLQDFSKISMGVPILIVENTRIFLSLIAARLYGKYPDKILAVTGTSGKTSVASFVRQICQYAGLSSAQIGEVGMISHQLKDESRMTTPDPVSLAQTLAHFSSQGITHVSIEASSHGLDQYRLDGIKIAAGSFTHLGRDHIDYHKTIQAYFNAKMRLFEELLPKGSPAVIFADDIWSKKVMNRAQKAGCNALSVGYDGQFIRIKKLAPEKGKQHVSLSIEGENWDVFFPLQGEFQFHNALVAAGMCIATGIDIPTVMSSLEKLEAIPGRLEFIGCNSKGGKIYVDYAHTPDSLTILLQTLRSMTLGRIIMVFGCGGDRDRGKRKIMGLISLQLADVSIVTDDNPRSEDPEIIRADIIDGSPRFIEEGNRQKAILLAISMLEKEDILVVAGKGYETVKIVDKGKTRISIDCDIIRELLLESSL</sequence>
<dbReference type="GO" id="GO:0005737">
    <property type="term" value="C:cytoplasm"/>
    <property type="evidence" value="ECO:0007669"/>
    <property type="project" value="UniProtKB-SubCell"/>
</dbReference>
<dbReference type="SUPFAM" id="SSF63418">
    <property type="entry name" value="MurE/MurF N-terminal domain"/>
    <property type="match status" value="1"/>
</dbReference>
<feature type="modified residue" description="N6-carboxylysine" evidence="7">
    <location>
        <position position="230"/>
    </location>
</feature>
<dbReference type="Gene3D" id="3.40.1390.10">
    <property type="entry name" value="MurE/MurF, N-terminal domain"/>
    <property type="match status" value="1"/>
</dbReference>
<feature type="short sequence motif" description="Meso-diaminopimelate recognition motif" evidence="7">
    <location>
        <begin position="418"/>
        <end position="421"/>
    </location>
</feature>
<keyword evidence="7" id="KW-0067">ATP-binding</keyword>
<keyword evidence="7" id="KW-0460">Magnesium</keyword>
<feature type="binding site" evidence="7">
    <location>
        <position position="198"/>
    </location>
    <ligand>
        <name>UDP-N-acetyl-alpha-D-muramoyl-L-alanyl-D-glutamate</name>
        <dbReference type="ChEBI" id="CHEBI:83900"/>
    </ligand>
</feature>
<dbReference type="GO" id="GO:0005524">
    <property type="term" value="F:ATP binding"/>
    <property type="evidence" value="ECO:0007669"/>
    <property type="project" value="UniProtKB-UniRule"/>
</dbReference>
<evidence type="ECO:0000256" key="4">
    <source>
        <dbReference type="ARBA" id="ARBA00022984"/>
    </source>
</evidence>
<reference evidence="12" key="1">
    <citation type="submission" date="2019-02" db="EMBL/GenBank/DDBJ databases">
        <title>A novel Candidatus Liberibacter species associated with the New Zealand native fuchsia psyllid, Ctenarytaina fuchsiae.</title>
        <authorList>
            <person name="Thompson S.M."/>
            <person name="Jorgensen N."/>
            <person name="David C."/>
            <person name="Bulman S.R."/>
            <person name="Smith G.R."/>
        </authorList>
    </citation>
    <scope>NUCLEOTIDE SEQUENCE</scope>
    <source>
        <strain evidence="12">Oxford</strain>
    </source>
</reference>
<dbReference type="GO" id="GO:0071555">
    <property type="term" value="P:cell wall organization"/>
    <property type="evidence" value="ECO:0007669"/>
    <property type="project" value="UniProtKB-KW"/>
</dbReference>
<dbReference type="GO" id="GO:0000287">
    <property type="term" value="F:magnesium ion binding"/>
    <property type="evidence" value="ECO:0007669"/>
    <property type="project" value="UniProtKB-UniRule"/>
</dbReference>
<dbReference type="GO" id="GO:0009252">
    <property type="term" value="P:peptidoglycan biosynthetic process"/>
    <property type="evidence" value="ECO:0007669"/>
    <property type="project" value="UniProtKB-UniRule"/>
</dbReference>
<dbReference type="Pfam" id="PF01225">
    <property type="entry name" value="Mur_ligase"/>
    <property type="match status" value="1"/>
</dbReference>
<dbReference type="InterPro" id="IPR000713">
    <property type="entry name" value="Mur_ligase_N"/>
</dbReference>
<comment type="PTM">
    <text evidence="7">Carboxylation is probably crucial for Mg(2+) binding and, consequently, for the gamma-phosphate positioning of ATP.</text>
</comment>
<dbReference type="SUPFAM" id="SSF53244">
    <property type="entry name" value="MurD-like peptide ligases, peptide-binding domain"/>
    <property type="match status" value="1"/>
</dbReference>
<dbReference type="Pfam" id="PF02875">
    <property type="entry name" value="Mur_ligase_C"/>
    <property type="match status" value="1"/>
</dbReference>
<comment type="caution">
    <text evidence="7">Lacks conserved residue(s) required for the propagation of feature annotation.</text>
</comment>
<dbReference type="NCBIfam" id="NF001126">
    <property type="entry name" value="PRK00139.1-4"/>
    <property type="match status" value="1"/>
</dbReference>
<dbReference type="GO" id="GO:0051301">
    <property type="term" value="P:cell division"/>
    <property type="evidence" value="ECO:0007669"/>
    <property type="project" value="UniProtKB-KW"/>
</dbReference>
<comment type="cofactor">
    <cofactor evidence="7">
        <name>Mg(2+)</name>
        <dbReference type="ChEBI" id="CHEBI:18420"/>
    </cofactor>
</comment>
<gene>
    <name evidence="7" type="primary">murE</name>
    <name evidence="12" type="ORF">EU981_02970</name>
</gene>
<evidence type="ECO:0000259" key="9">
    <source>
        <dbReference type="Pfam" id="PF01225"/>
    </source>
</evidence>
<evidence type="ECO:0000256" key="1">
    <source>
        <dbReference type="ARBA" id="ARBA00005898"/>
    </source>
</evidence>
<dbReference type="Gene3D" id="3.40.1190.10">
    <property type="entry name" value="Mur-like, catalytic domain"/>
    <property type="match status" value="1"/>
</dbReference>
<comment type="function">
    <text evidence="7">Catalyzes the addition of meso-diaminopimelic acid to the nucleotide precursor UDP-N-acetylmuramoyl-L-alanyl-D-glutamate (UMAG) in the biosynthesis of bacterial cell-wall peptidoglycan.</text>
</comment>